<gene>
    <name evidence="3" type="ORF">SAMN06297280_3319</name>
</gene>
<dbReference type="InterPro" id="IPR036691">
    <property type="entry name" value="Endo/exonu/phosph_ase_sf"/>
</dbReference>
<dbReference type="InterPro" id="IPR047971">
    <property type="entry name" value="ExeM-like"/>
</dbReference>
<dbReference type="RefSeq" id="WP_097112506.1">
    <property type="nucleotide sequence ID" value="NZ_OBEB01000007.1"/>
</dbReference>
<dbReference type="AlphaFoldDB" id="A0A285JC45"/>
<protein>
    <submittedName>
        <fullName evidence="3">Predicted extracellular nuclease</fullName>
    </submittedName>
</protein>
<dbReference type="CDD" id="cd04486">
    <property type="entry name" value="YhcR_OBF_like"/>
    <property type="match status" value="1"/>
</dbReference>
<evidence type="ECO:0000313" key="4">
    <source>
        <dbReference type="Proteomes" id="UP000219353"/>
    </source>
</evidence>
<dbReference type="PROSITE" id="PS51257">
    <property type="entry name" value="PROKAR_LIPOPROTEIN"/>
    <property type="match status" value="1"/>
</dbReference>
<dbReference type="NCBIfam" id="NF033681">
    <property type="entry name" value="ExeM_NucH_DNase"/>
    <property type="match status" value="1"/>
</dbReference>
<proteinExistence type="predicted"/>
<dbReference type="SUPFAM" id="SSF56219">
    <property type="entry name" value="DNase I-like"/>
    <property type="match status" value="1"/>
</dbReference>
<evidence type="ECO:0000259" key="2">
    <source>
        <dbReference type="Pfam" id="PF03372"/>
    </source>
</evidence>
<dbReference type="PANTHER" id="PTHR42834">
    <property type="entry name" value="ENDONUCLEASE/EXONUCLEASE/PHOSPHATASE FAMILY PROTEIN (AFU_ORTHOLOGUE AFUA_3G09210)"/>
    <property type="match status" value="1"/>
</dbReference>
<feature type="chain" id="PRO_5012222238" evidence="1">
    <location>
        <begin position="21"/>
        <end position="597"/>
    </location>
</feature>
<accession>A0A285JC45</accession>
<dbReference type="InterPro" id="IPR005135">
    <property type="entry name" value="Endo/exonuclease/phosphatase"/>
</dbReference>
<dbReference type="OrthoDB" id="9800417at2"/>
<evidence type="ECO:0000256" key="1">
    <source>
        <dbReference type="SAM" id="SignalP"/>
    </source>
</evidence>
<name>A0A285JC45_9GAMM</name>
<dbReference type="Pfam" id="PF03372">
    <property type="entry name" value="Exo_endo_phos"/>
    <property type="match status" value="1"/>
</dbReference>
<dbReference type="CDD" id="cd10283">
    <property type="entry name" value="MnuA_DNase1-like"/>
    <property type="match status" value="1"/>
</dbReference>
<feature type="domain" description="Endonuclease/exonuclease/phosphatase" evidence="2">
    <location>
        <begin position="292"/>
        <end position="588"/>
    </location>
</feature>
<dbReference type="GO" id="GO:0003824">
    <property type="term" value="F:catalytic activity"/>
    <property type="evidence" value="ECO:0007669"/>
    <property type="project" value="InterPro"/>
</dbReference>
<dbReference type="PANTHER" id="PTHR42834:SF1">
    <property type="entry name" value="ENDONUCLEASE_EXONUCLEASE_PHOSPHATASE FAMILY PROTEIN (AFU_ORTHOLOGUE AFUA_3G09210)"/>
    <property type="match status" value="1"/>
</dbReference>
<dbReference type="Gene3D" id="3.60.10.10">
    <property type="entry name" value="Endonuclease/exonuclease/phosphatase"/>
    <property type="match status" value="1"/>
</dbReference>
<keyword evidence="1" id="KW-0732">Signal</keyword>
<dbReference type="Proteomes" id="UP000219353">
    <property type="component" value="Unassembled WGS sequence"/>
</dbReference>
<evidence type="ECO:0000313" key="3">
    <source>
        <dbReference type="EMBL" id="SNY57850.1"/>
    </source>
</evidence>
<reference evidence="4" key="1">
    <citation type="submission" date="2017-09" db="EMBL/GenBank/DDBJ databases">
        <authorList>
            <person name="Varghese N."/>
            <person name="Submissions S."/>
        </authorList>
    </citation>
    <scope>NUCLEOTIDE SEQUENCE [LARGE SCALE GENOMIC DNA]</scope>
    <source>
        <strain evidence="4">CGMCC 1.12461</strain>
    </source>
</reference>
<sequence length="597" mass="64874">MRLMMFMPLIAILLGLTACSNSEQQLSCDAPSRPVVTISAIQGQAEQSPLLGQQVITQGVVISEVYPDSPLPGLMLQSLAADDKPQTSEGLFIQLTEFSGYQHGDVLLLQGTVAEINDLTSLTDINQVVRCATETQPEPMAVTLPLPAELNFEALEGMWLSFSQDLIVNDSYQLGRYGELILADQRLLVPTEIKQPGAAAREYAAQQLRQMLVLDDGRWQQNPDPAPYPPTGLTADNSLRLGDTVRGVSGLLFQDERGYRLIPTRTPEFLTTNPRPAAPVAKQADELRIAVFNVLNFFTGHGQAEPFPTRRGARTPADLARQQAKLVSALAAMDADIIGLLELENNGYGNGSAMATLVAALNDVVSTPYTLVKTAETPGTDAIKVGLIYRGAAVIETGTAATQTAEPFTRLNRAPVAQTFKHLASGKEVTVAVNHFKSKGSCPRDASLQLQADQHDGQACWNAARVEASHALSAWLATAPTGVTTPYQLVVGDLNAYRMEDPVRALEQAGWTYLHDEQNPGFSYAFRGRSGSLDHALASPQLAQYLRTLQHWSINADEPMLLDYSSRYKSAEAQQRLFGPTPYRSSDHDPVIVTFGF</sequence>
<keyword evidence="4" id="KW-1185">Reference proteome</keyword>
<feature type="signal peptide" evidence="1">
    <location>
        <begin position="1"/>
        <end position="20"/>
    </location>
</feature>
<organism evidence="3 4">
    <name type="scientific">Arsukibacterium tuosuense</name>
    <dbReference type="NCBI Taxonomy" id="1323745"/>
    <lineage>
        <taxon>Bacteria</taxon>
        <taxon>Pseudomonadati</taxon>
        <taxon>Pseudomonadota</taxon>
        <taxon>Gammaproteobacteria</taxon>
        <taxon>Chromatiales</taxon>
        <taxon>Chromatiaceae</taxon>
        <taxon>Arsukibacterium</taxon>
    </lineage>
</organism>
<dbReference type="EMBL" id="OBEB01000007">
    <property type="protein sequence ID" value="SNY57850.1"/>
    <property type="molecule type" value="Genomic_DNA"/>
</dbReference>